<reference evidence="1 2" key="1">
    <citation type="submission" date="2017-05" db="EMBL/GenBank/DDBJ databases">
        <title>Full genome sequence of Pseudorhodoplanes sinuspersici.</title>
        <authorList>
            <person name="Dastgheib S.M.M."/>
            <person name="Shavandi M."/>
            <person name="Tirandaz H."/>
        </authorList>
    </citation>
    <scope>NUCLEOTIDE SEQUENCE [LARGE SCALE GENOMIC DNA]</scope>
    <source>
        <strain evidence="1 2">RIPI110</strain>
    </source>
</reference>
<evidence type="ECO:0000313" key="2">
    <source>
        <dbReference type="Proteomes" id="UP000194137"/>
    </source>
</evidence>
<dbReference type="PANTHER" id="PTHR39087">
    <property type="entry name" value="UPF0104 MEMBRANE PROTEIN MJ1595"/>
    <property type="match status" value="1"/>
</dbReference>
<accession>A0A1W6ZTP6</accession>
<sequence length="346" mass="37483">MRKIWTIFVSTIHERIGWNKIGFIASFAVLCLAGVTLYRMLRHVEPARVLEAIGNVPASTIATAAVFVAAAYFTLTFYDFFSLRTIGAKHVPYRIAALGAFASYAIGHNLGATVFTGGAIRFRIYSAWGLNLLDVAKIAFVTGLTFWLGNAFVLGLGMAFAPDAASAIDHLPPWINRLIGIGGLLVICGYLVWLLGGKREIGVKGVSVVLPNAPLTFVQILIGVFDLGLSAIGMYMLLPVAPPIDFAHFVVVFVLATLLGFLSHTPGGLGVFDAAILIALTQYPKEELLATLLIFRVIYYMVPFALALTIMICRELLMASRAPSKKVSSAPTCKPAPQRQRSLRDH</sequence>
<dbReference type="EMBL" id="CP021112">
    <property type="protein sequence ID" value="ARQ00764.1"/>
    <property type="molecule type" value="Genomic_DNA"/>
</dbReference>
<keyword evidence="2" id="KW-1185">Reference proteome</keyword>
<dbReference type="AlphaFoldDB" id="A0A1W6ZTP6"/>
<evidence type="ECO:0000313" key="1">
    <source>
        <dbReference type="EMBL" id="ARQ00764.1"/>
    </source>
</evidence>
<dbReference type="PANTHER" id="PTHR39087:SF2">
    <property type="entry name" value="UPF0104 MEMBRANE PROTEIN MJ1595"/>
    <property type="match status" value="1"/>
</dbReference>
<dbReference type="KEGG" id="psin:CAK95_17990"/>
<protein>
    <submittedName>
        <fullName evidence="1">Uncharacterized protein</fullName>
    </submittedName>
</protein>
<dbReference type="STRING" id="1235591.CAK95_17990"/>
<dbReference type="RefSeq" id="WP_086089160.1">
    <property type="nucleotide sequence ID" value="NZ_CP021112.1"/>
</dbReference>
<name>A0A1W6ZTP6_9HYPH</name>
<dbReference type="Proteomes" id="UP000194137">
    <property type="component" value="Chromosome"/>
</dbReference>
<gene>
    <name evidence="1" type="ORF">CAK95_17990</name>
</gene>
<organism evidence="1 2">
    <name type="scientific">Pseudorhodoplanes sinuspersici</name>
    <dbReference type="NCBI Taxonomy" id="1235591"/>
    <lineage>
        <taxon>Bacteria</taxon>
        <taxon>Pseudomonadati</taxon>
        <taxon>Pseudomonadota</taxon>
        <taxon>Alphaproteobacteria</taxon>
        <taxon>Hyphomicrobiales</taxon>
        <taxon>Pseudorhodoplanes</taxon>
    </lineage>
</organism>
<proteinExistence type="predicted"/>
<dbReference type="OrthoDB" id="145485at2"/>